<proteinExistence type="predicted"/>
<dbReference type="EMBL" id="APOJ01000029">
    <property type="protein sequence ID" value="ENU26027.1"/>
    <property type="molecule type" value="Genomic_DNA"/>
</dbReference>
<gene>
    <name evidence="2" type="ORF">F992_02896</name>
</gene>
<evidence type="ECO:0000256" key="1">
    <source>
        <dbReference type="SAM" id="Phobius"/>
    </source>
</evidence>
<accession>A0ABP2TUV4</accession>
<feature type="transmembrane region" description="Helical" evidence="1">
    <location>
        <begin position="21"/>
        <end position="40"/>
    </location>
</feature>
<organism evidence="2 3">
    <name type="scientific">Acinetobacter modestus</name>
    <dbReference type="NCBI Taxonomy" id="1776740"/>
    <lineage>
        <taxon>Bacteria</taxon>
        <taxon>Pseudomonadati</taxon>
        <taxon>Pseudomonadota</taxon>
        <taxon>Gammaproteobacteria</taxon>
        <taxon>Moraxellales</taxon>
        <taxon>Moraxellaceae</taxon>
        <taxon>Acinetobacter</taxon>
    </lineage>
</organism>
<dbReference type="RefSeq" id="WP_004663713.1">
    <property type="nucleotide sequence ID" value="NZ_BMDV01000006.1"/>
</dbReference>
<comment type="caution">
    <text evidence="2">The sequence shown here is derived from an EMBL/GenBank/DDBJ whole genome shotgun (WGS) entry which is preliminary data.</text>
</comment>
<name>A0ABP2TUV4_9GAMM</name>
<feature type="transmembrane region" description="Helical" evidence="1">
    <location>
        <begin position="84"/>
        <end position="104"/>
    </location>
</feature>
<evidence type="ECO:0000313" key="3">
    <source>
        <dbReference type="Proteomes" id="UP000013190"/>
    </source>
</evidence>
<evidence type="ECO:0000313" key="2">
    <source>
        <dbReference type="EMBL" id="ENU26027.1"/>
    </source>
</evidence>
<dbReference type="GeneID" id="92836244"/>
<dbReference type="Pfam" id="PF07077">
    <property type="entry name" value="DUF1345"/>
    <property type="match status" value="1"/>
</dbReference>
<sequence>MQSFIQRFARGIRHRPYLSATFSLGLVLYAVLHFFTHWQWATCLQIGWNIAIWLYLFLTLKMMWRLDAVHILQRAKQQDAGKWAILNVVLIAIVICFISIVVQLSHVPKDQTFLKAFLILLTIGTIFSTWLLLHTLFAIHYAHDYYLAKSQQKDPGLDFPKTDQPDYLDFIYFSYIIGTSAQTADVSITSSELRHLNIFHCVLAFIFNTMILAIAINVAASLIGL</sequence>
<keyword evidence="1" id="KW-1133">Transmembrane helix</keyword>
<reference evidence="3" key="1">
    <citation type="submission" date="2013-02" db="EMBL/GenBank/DDBJ databases">
        <title>The Genome Sequence of Acinetobacter sp. NIPH 236.</title>
        <authorList>
            <consortium name="The Broad Institute Genome Sequencing Platform"/>
            <consortium name="The Broad Institute Genome Sequencing Center for Infectious Disease"/>
            <person name="Cerqueira G."/>
            <person name="Feldgarden M."/>
            <person name="Courvalin P."/>
            <person name="Perichon B."/>
            <person name="Grillot-Courvalin C."/>
            <person name="Clermont D."/>
            <person name="Rocha E."/>
            <person name="Yoon E.-J."/>
            <person name="Nemec A."/>
            <person name="Walker B."/>
            <person name="Young S.K."/>
            <person name="Zeng Q."/>
            <person name="Gargeya S."/>
            <person name="Fitzgerald M."/>
            <person name="Haas B."/>
            <person name="Abouelleil A."/>
            <person name="Alvarado L."/>
            <person name="Arachchi H.M."/>
            <person name="Berlin A.M."/>
            <person name="Chapman S.B."/>
            <person name="Dewar J."/>
            <person name="Goldberg J."/>
            <person name="Griggs A."/>
            <person name="Gujja S."/>
            <person name="Hansen M."/>
            <person name="Howarth C."/>
            <person name="Imamovic A."/>
            <person name="Larimer J."/>
            <person name="McCowan C."/>
            <person name="Murphy C."/>
            <person name="Neiman D."/>
            <person name="Pearson M."/>
            <person name="Priest M."/>
            <person name="Roberts A."/>
            <person name="Saif S."/>
            <person name="Shea T."/>
            <person name="Sisk P."/>
            <person name="Sykes S."/>
            <person name="Wortman J."/>
            <person name="Nusbaum C."/>
            <person name="Birren B."/>
        </authorList>
    </citation>
    <scope>NUCLEOTIDE SEQUENCE [LARGE SCALE GENOMIC DNA]</scope>
    <source>
        <strain evidence="3">NIPH 236</strain>
    </source>
</reference>
<reference evidence="2 3" key="2">
    <citation type="journal article" date="2016" name="Int. J. Syst. Evol. Microbiol.">
        <title>Taxonomy of haemolytic and/or proteolytic strains of the genus Acinetobacter with the proposal of Acinetobacter courvalinii sp. nov. (genomic species 14 sensu Bouvet &amp; Jeanjean), Acinetobacter dispersus sp. nov. (genomic species 17), Acinetobacter modestus sp. nov., Acinetobacter proteolyticus sp. nov. and Acinetobacter vivianii sp. nov.</title>
        <authorList>
            <person name="Nemec A."/>
            <person name="Radolfova-Krizova L."/>
            <person name="Maixnerova M."/>
            <person name="Vrestiakova E."/>
            <person name="Jezek P."/>
            <person name="Sedo O."/>
        </authorList>
    </citation>
    <scope>NUCLEOTIDE SEQUENCE [LARGE SCALE GENOMIC DNA]</scope>
    <source>
        <strain evidence="2 3">NIPH 236</strain>
    </source>
</reference>
<protein>
    <recommendedName>
        <fullName evidence="4">DUF1345 domain-containing protein</fullName>
    </recommendedName>
</protein>
<feature type="transmembrane region" description="Helical" evidence="1">
    <location>
        <begin position="198"/>
        <end position="223"/>
    </location>
</feature>
<evidence type="ECO:0008006" key="4">
    <source>
        <dbReference type="Google" id="ProtNLM"/>
    </source>
</evidence>
<keyword evidence="1" id="KW-0472">Membrane</keyword>
<feature type="transmembrane region" description="Helical" evidence="1">
    <location>
        <begin position="116"/>
        <end position="139"/>
    </location>
</feature>
<dbReference type="InterPro" id="IPR009781">
    <property type="entry name" value="DUF1345"/>
</dbReference>
<feature type="transmembrane region" description="Helical" evidence="1">
    <location>
        <begin position="46"/>
        <end position="64"/>
    </location>
</feature>
<dbReference type="Proteomes" id="UP000013190">
    <property type="component" value="Unassembled WGS sequence"/>
</dbReference>
<keyword evidence="3" id="KW-1185">Reference proteome</keyword>
<keyword evidence="1" id="KW-0812">Transmembrane</keyword>